<feature type="transmembrane region" description="Helical" evidence="7">
    <location>
        <begin position="308"/>
        <end position="325"/>
    </location>
</feature>
<dbReference type="RefSeq" id="WP_186409999.1">
    <property type="nucleotide sequence ID" value="NZ_FLQY01000047.1"/>
</dbReference>
<keyword evidence="7" id="KW-0813">Transport</keyword>
<feature type="domain" description="Mechanosensitive ion channel MscS" evidence="9">
    <location>
        <begin position="351"/>
        <end position="417"/>
    </location>
</feature>
<keyword evidence="12" id="KW-1185">Reference proteome</keyword>
<organism evidence="11 12">
    <name type="scientific">Candidatus Propionivibrio aalborgensis</name>
    <dbReference type="NCBI Taxonomy" id="1860101"/>
    <lineage>
        <taxon>Bacteria</taxon>
        <taxon>Pseudomonadati</taxon>
        <taxon>Pseudomonadota</taxon>
        <taxon>Betaproteobacteria</taxon>
        <taxon>Rhodocyclales</taxon>
        <taxon>Rhodocyclaceae</taxon>
        <taxon>Propionivibrio</taxon>
    </lineage>
</organism>
<feature type="transmembrane region" description="Helical" evidence="7">
    <location>
        <begin position="148"/>
        <end position="171"/>
    </location>
</feature>
<evidence type="ECO:0000256" key="4">
    <source>
        <dbReference type="ARBA" id="ARBA00022692"/>
    </source>
</evidence>
<evidence type="ECO:0000256" key="3">
    <source>
        <dbReference type="ARBA" id="ARBA00022475"/>
    </source>
</evidence>
<evidence type="ECO:0000256" key="5">
    <source>
        <dbReference type="ARBA" id="ARBA00022989"/>
    </source>
</evidence>
<evidence type="ECO:0000256" key="7">
    <source>
        <dbReference type="RuleBase" id="RU369025"/>
    </source>
</evidence>
<dbReference type="InterPro" id="IPR045275">
    <property type="entry name" value="MscS_archaea/bacteria_type"/>
</dbReference>
<dbReference type="InterPro" id="IPR023408">
    <property type="entry name" value="MscS_beta-dom_sf"/>
</dbReference>
<gene>
    <name evidence="11" type="ORF">PROAA_1400002</name>
</gene>
<evidence type="ECO:0000256" key="8">
    <source>
        <dbReference type="SAM" id="SignalP"/>
    </source>
</evidence>
<keyword evidence="4 7" id="KW-0812">Transmembrane</keyword>
<keyword evidence="8" id="KW-0732">Signal</keyword>
<dbReference type="EMBL" id="FLQY01000047">
    <property type="protein sequence ID" value="SBT04970.1"/>
    <property type="molecule type" value="Genomic_DNA"/>
</dbReference>
<reference evidence="11 12" key="1">
    <citation type="submission" date="2016-06" db="EMBL/GenBank/DDBJ databases">
        <authorList>
            <person name="Kjaerup R.B."/>
            <person name="Dalgaard T.S."/>
            <person name="Juul-Madsen H.R."/>
        </authorList>
    </citation>
    <scope>NUCLEOTIDE SEQUENCE [LARGE SCALE GENOMIC DNA]</scope>
    <source>
        <strain evidence="11">2</strain>
    </source>
</reference>
<dbReference type="InterPro" id="IPR006685">
    <property type="entry name" value="MscS_channel_2nd"/>
</dbReference>
<dbReference type="AlphaFoldDB" id="A0A1A8XIK4"/>
<dbReference type="Pfam" id="PF00924">
    <property type="entry name" value="MS_channel_2nd"/>
    <property type="match status" value="1"/>
</dbReference>
<dbReference type="SUPFAM" id="SSF50182">
    <property type="entry name" value="Sm-like ribonucleoproteins"/>
    <property type="match status" value="1"/>
</dbReference>
<dbReference type="Gene3D" id="3.30.70.100">
    <property type="match status" value="1"/>
</dbReference>
<name>A0A1A8XIK4_9RHOO</name>
<dbReference type="InterPro" id="IPR010920">
    <property type="entry name" value="LSM_dom_sf"/>
</dbReference>
<keyword evidence="5 7" id="KW-1133">Transmembrane helix</keyword>
<feature type="transmembrane region" description="Helical" evidence="7">
    <location>
        <begin position="207"/>
        <end position="228"/>
    </location>
</feature>
<evidence type="ECO:0000313" key="11">
    <source>
        <dbReference type="EMBL" id="SBT04970.1"/>
    </source>
</evidence>
<protein>
    <recommendedName>
        <fullName evidence="7">Small-conductance mechanosensitive channel</fullName>
    </recommendedName>
</protein>
<evidence type="ECO:0000313" key="12">
    <source>
        <dbReference type="Proteomes" id="UP000199600"/>
    </source>
</evidence>
<comment type="subunit">
    <text evidence="7">Homoheptamer.</text>
</comment>
<keyword evidence="7" id="KW-0407">Ion channel</keyword>
<dbReference type="InterPro" id="IPR049278">
    <property type="entry name" value="MS_channel_C"/>
</dbReference>
<dbReference type="Proteomes" id="UP000199600">
    <property type="component" value="Unassembled WGS sequence"/>
</dbReference>
<feature type="signal peptide" evidence="8">
    <location>
        <begin position="1"/>
        <end position="27"/>
    </location>
</feature>
<keyword evidence="7" id="KW-0997">Cell inner membrane</keyword>
<accession>A0A1A8XIK4</accession>
<dbReference type="InterPro" id="IPR011066">
    <property type="entry name" value="MscS_channel_C_sf"/>
</dbReference>
<dbReference type="SUPFAM" id="SSF82689">
    <property type="entry name" value="Mechanosensitive channel protein MscS (YggB), C-terminal domain"/>
    <property type="match status" value="1"/>
</dbReference>
<feature type="transmembrane region" description="Helical" evidence="7">
    <location>
        <begin position="248"/>
        <end position="272"/>
    </location>
</feature>
<evidence type="ECO:0000259" key="10">
    <source>
        <dbReference type="Pfam" id="PF21082"/>
    </source>
</evidence>
<dbReference type="PANTHER" id="PTHR30221:SF18">
    <property type="entry name" value="SLL0590 PROTEIN"/>
    <property type="match status" value="1"/>
</dbReference>
<keyword evidence="6 7" id="KW-0472">Membrane</keyword>
<dbReference type="PANTHER" id="PTHR30221">
    <property type="entry name" value="SMALL-CONDUCTANCE MECHANOSENSITIVE CHANNEL"/>
    <property type="match status" value="1"/>
</dbReference>
<keyword evidence="3" id="KW-1003">Cell membrane</keyword>
<dbReference type="Pfam" id="PF21082">
    <property type="entry name" value="MS_channel_3rd"/>
    <property type="match status" value="1"/>
</dbReference>
<sequence length="537" mass="58737">MKKHVFLVRLLTAVLGLLLLSGALVFAADNESKDAEAKEATLEFNFRPIFVFRSTFANAAPTRRAERALERLDKLTAEQMQEPVELLPFDAKGIAAVAVRIDSLLMFVVAQSDIDPGSKTTLDEAAERVRTSLDEAIAALREQRRPEVLFKGIIFSLVATVLAFALAWGIARTRYWAAARLQVFIEQESRIPGLRLARYGWVFVQRAALLLTGALFLAVGYLWLSYVLERFPVTAPLGRKLGSSLVSLLSLIGDGLVEAIPGMTTALVILFLTKAMNDVMVNIFKAVREGRTELIGIHKETASATQRIASVIVWGFGIAIAYPFIPLSNSDAFKGLSVMFGFMLTLGSAGIVNQLMSGLVLVYSRALSVGDFVDLGQTVGVVSEVGVLATKIVNLRNEEVTVPNAVLIGNSITNYSRLAGKRGAMVSTKTTIGYDTPWRQVHAMLIAAAEATPGLRSTPPPFVYQRGLADFYVEYELFAYMDNPLQRVAVLSTLHANIQDQFNSHGVQIMSPHFVAQPQNNVVVPRENWNAPPAEPE</sequence>
<comment type="caution">
    <text evidence="7">Lacks conserved residue(s) required for the propagation of feature annotation.</text>
</comment>
<comment type="function">
    <text evidence="7">Mechanosensitive channel that participates in the regulation of osmotic pressure changes within the cell, opening in response to stretch forces in the membrane lipid bilayer, without the need for other proteins. Contributes to normal resistance to hypoosmotic shock. Forms an ion channel of 1.0 nanosiemens conductance with a slight preference for anions.</text>
</comment>
<dbReference type="GO" id="GO:0008381">
    <property type="term" value="F:mechanosensitive monoatomic ion channel activity"/>
    <property type="evidence" value="ECO:0007669"/>
    <property type="project" value="InterPro"/>
</dbReference>
<feature type="chain" id="PRO_5008381502" description="Small-conductance mechanosensitive channel" evidence="8">
    <location>
        <begin position="28"/>
        <end position="537"/>
    </location>
</feature>
<evidence type="ECO:0000256" key="1">
    <source>
        <dbReference type="ARBA" id="ARBA00004651"/>
    </source>
</evidence>
<evidence type="ECO:0000256" key="2">
    <source>
        <dbReference type="ARBA" id="ARBA00008017"/>
    </source>
</evidence>
<comment type="similarity">
    <text evidence="2 7">Belongs to the MscS (TC 1.A.23) family.</text>
</comment>
<proteinExistence type="inferred from homology"/>
<feature type="domain" description="Mechanosensitive ion channel MscS C-terminal" evidence="10">
    <location>
        <begin position="428"/>
        <end position="509"/>
    </location>
</feature>
<keyword evidence="7" id="KW-0406">Ion transport</keyword>
<feature type="transmembrane region" description="Helical" evidence="7">
    <location>
        <begin position="337"/>
        <end position="363"/>
    </location>
</feature>
<dbReference type="GO" id="GO:0005886">
    <property type="term" value="C:plasma membrane"/>
    <property type="evidence" value="ECO:0007669"/>
    <property type="project" value="UniProtKB-SubCell"/>
</dbReference>
<evidence type="ECO:0000256" key="6">
    <source>
        <dbReference type="ARBA" id="ARBA00023136"/>
    </source>
</evidence>
<comment type="subcellular location">
    <subcellularLocation>
        <location evidence="7">Cell inner membrane</location>
        <topology evidence="7">Multi-pass membrane protein</topology>
    </subcellularLocation>
    <subcellularLocation>
        <location evidence="1">Cell membrane</location>
        <topology evidence="1">Multi-pass membrane protein</topology>
    </subcellularLocation>
</comment>
<dbReference type="Gene3D" id="2.30.30.60">
    <property type="match status" value="1"/>
</dbReference>
<evidence type="ECO:0000259" key="9">
    <source>
        <dbReference type="Pfam" id="PF00924"/>
    </source>
</evidence>